<protein>
    <submittedName>
        <fullName evidence="3">SPFH domain-containing protein</fullName>
    </submittedName>
</protein>
<dbReference type="AlphaFoldDB" id="A0A9X2BDR3"/>
<evidence type="ECO:0000313" key="4">
    <source>
        <dbReference type="Proteomes" id="UP001139450"/>
    </source>
</evidence>
<dbReference type="InterPro" id="IPR018649">
    <property type="entry name" value="SHOCT"/>
</dbReference>
<dbReference type="InterPro" id="IPR036013">
    <property type="entry name" value="Band_7/SPFH_dom_sf"/>
</dbReference>
<dbReference type="EMBL" id="JALJEJ010000005">
    <property type="protein sequence ID" value="MCJ8210603.1"/>
    <property type="molecule type" value="Genomic_DNA"/>
</dbReference>
<dbReference type="PANTHER" id="PTHR37826:SF2">
    <property type="entry name" value="ZINC-RIBBON DOMAIN-CONTAINING PROTEIN"/>
    <property type="match status" value="1"/>
</dbReference>
<reference evidence="3" key="1">
    <citation type="submission" date="2022-04" db="EMBL/GenBank/DDBJ databases">
        <title>Mucilaginibacter sp. RS28 isolated from freshwater.</title>
        <authorList>
            <person name="Ko S.-R."/>
        </authorList>
    </citation>
    <scope>NUCLEOTIDE SEQUENCE</scope>
    <source>
        <strain evidence="3">RS28</strain>
    </source>
</reference>
<dbReference type="PANTHER" id="PTHR37826">
    <property type="entry name" value="FLOTILLIN BAND_7_5 DOMAIN PROTEIN"/>
    <property type="match status" value="1"/>
</dbReference>
<sequence>MAALMEVLEFLDDSGSVMVKRLPDNGPAEIKWGAQLTVRESQEAVFFRDGQIVDIFTTGRHLLETKNIPGIGKWVTSFAYGPNSPFRAEVYFVNKKLFTNLKWGTAEPILFRDSELKMVRLRSFGISSIQITDSRKFVNEIVGTMGLYRDENIADYLKNIIVSKLTTIIGATIKTVLEMPVSFQEIGEATKLAIKDDFEKIGVSLHDFYVNSISVPDEVQKMVDERSRMSAVGNMDEFMKYKMAMSIEDSAQNPNGTGGQAMSSGLGLGMGFMMPQMVQQAMASMSGQTVQPQPVPSGESAIEKLKELKGLLDLGILTQAEFEQKKAKLLEQI</sequence>
<keyword evidence="4" id="KW-1185">Reference proteome</keyword>
<evidence type="ECO:0000259" key="2">
    <source>
        <dbReference type="Pfam" id="PF13421"/>
    </source>
</evidence>
<organism evidence="3 4">
    <name type="scientific">Mucilaginibacter straminoryzae</name>
    <dbReference type="NCBI Taxonomy" id="2932774"/>
    <lineage>
        <taxon>Bacteria</taxon>
        <taxon>Pseudomonadati</taxon>
        <taxon>Bacteroidota</taxon>
        <taxon>Sphingobacteriia</taxon>
        <taxon>Sphingobacteriales</taxon>
        <taxon>Sphingobacteriaceae</taxon>
        <taxon>Mucilaginibacter</taxon>
    </lineage>
</organism>
<dbReference type="SUPFAM" id="SSF117892">
    <property type="entry name" value="Band 7/SPFH domain"/>
    <property type="match status" value="1"/>
</dbReference>
<dbReference type="CDD" id="cd03408">
    <property type="entry name" value="SPFH_like_u1"/>
    <property type="match status" value="1"/>
</dbReference>
<dbReference type="Gene3D" id="3.30.479.30">
    <property type="entry name" value="Band 7 domain"/>
    <property type="match status" value="1"/>
</dbReference>
<dbReference type="InterPro" id="IPR033880">
    <property type="entry name" value="SPFH_YdjI"/>
</dbReference>
<evidence type="ECO:0000259" key="1">
    <source>
        <dbReference type="Pfam" id="PF09851"/>
    </source>
</evidence>
<dbReference type="Pfam" id="PF13421">
    <property type="entry name" value="Band_7_1"/>
    <property type="match status" value="1"/>
</dbReference>
<accession>A0A9X2BDR3</accession>
<comment type="caution">
    <text evidence="3">The sequence shown here is derived from an EMBL/GenBank/DDBJ whole genome shotgun (WGS) entry which is preliminary data.</text>
</comment>
<feature type="domain" description="SPFH" evidence="2">
    <location>
        <begin position="28"/>
        <end position="230"/>
    </location>
</feature>
<dbReference type="Proteomes" id="UP001139450">
    <property type="component" value="Unassembled WGS sequence"/>
</dbReference>
<gene>
    <name evidence="3" type="ORF">MUY27_12870</name>
</gene>
<dbReference type="Pfam" id="PF09851">
    <property type="entry name" value="SHOCT"/>
    <property type="match status" value="1"/>
</dbReference>
<dbReference type="RefSeq" id="WP_245130441.1">
    <property type="nucleotide sequence ID" value="NZ_JALJEJ010000005.1"/>
</dbReference>
<evidence type="ECO:0000313" key="3">
    <source>
        <dbReference type="EMBL" id="MCJ8210603.1"/>
    </source>
</evidence>
<feature type="domain" description="SHOCT" evidence="1">
    <location>
        <begin position="303"/>
        <end position="330"/>
    </location>
</feature>
<proteinExistence type="predicted"/>
<name>A0A9X2BDR3_9SPHI</name>